<dbReference type="OrthoDB" id="5800955at2"/>
<reference evidence="2 3" key="1">
    <citation type="submission" date="2019-09" db="EMBL/GenBank/DDBJ databases">
        <title>Whole-genome sequence of the purple sulfur bacterium Thiohalocapsa marina DSM 19078.</title>
        <authorList>
            <person name="Kyndt J.A."/>
            <person name="Meyer T.E."/>
        </authorList>
    </citation>
    <scope>NUCLEOTIDE SEQUENCE [LARGE SCALE GENOMIC DNA]</scope>
    <source>
        <strain evidence="2 3">DSM 19078</strain>
    </source>
</reference>
<feature type="region of interest" description="Disordered" evidence="1">
    <location>
        <begin position="1"/>
        <end position="20"/>
    </location>
</feature>
<dbReference type="EMBL" id="VWXX01000041">
    <property type="protein sequence ID" value="KAA6182746.1"/>
    <property type="molecule type" value="Genomic_DNA"/>
</dbReference>
<keyword evidence="3" id="KW-1185">Reference proteome</keyword>
<gene>
    <name evidence="2" type="ORF">F2Q65_17390</name>
</gene>
<proteinExistence type="predicted"/>
<evidence type="ECO:0000313" key="2">
    <source>
        <dbReference type="EMBL" id="KAA6182746.1"/>
    </source>
</evidence>
<accession>A0A5M8FG47</accession>
<organism evidence="2 3">
    <name type="scientific">Thiohalocapsa marina</name>
    <dbReference type="NCBI Taxonomy" id="424902"/>
    <lineage>
        <taxon>Bacteria</taxon>
        <taxon>Pseudomonadati</taxon>
        <taxon>Pseudomonadota</taxon>
        <taxon>Gammaproteobacteria</taxon>
        <taxon>Chromatiales</taxon>
        <taxon>Chromatiaceae</taxon>
        <taxon>Thiohalocapsa</taxon>
    </lineage>
</organism>
<comment type="caution">
    <text evidence="2">The sequence shown here is derived from an EMBL/GenBank/DDBJ whole genome shotgun (WGS) entry which is preliminary data.</text>
</comment>
<sequence>MPDPRLTPPKASTNSDRDHDFEIDDTLIDQFTKNRISPTISAVDNETNDDVDAPLPEKRRSRLLSESLHEKAGNYVLTFGFPGSGKTTFHSFLVRYLMEEGPFRSEFVTKNDFGEVDYDINRMVTNWKSEWRSGRFPAPTPVGEEHIRELRFDVTPLQGVRIPLQFNLLEVSGETLKEVLPTEHRDPVLARVLFELLSNEKIKFIIILLLNPAVHDNDDLFVNFLSYMDTNLPFNIRQRASLGIVVSKPGEALKTLKDLRQGYSHVAELRGKHTEDFVESFAKSTYRIWYDWPDPKKKMISRLYLGEIEDIKGQKRLVRPDYQSIEGIFDWMYQQFTGKTLGPTWYQKIARLFHS</sequence>
<dbReference type="InterPro" id="IPR027417">
    <property type="entry name" value="P-loop_NTPase"/>
</dbReference>
<dbReference type="SUPFAM" id="SSF52540">
    <property type="entry name" value="P-loop containing nucleoside triphosphate hydrolases"/>
    <property type="match status" value="1"/>
</dbReference>
<dbReference type="RefSeq" id="WP_150094674.1">
    <property type="nucleotide sequence ID" value="NZ_VWXX01000041.1"/>
</dbReference>
<evidence type="ECO:0000313" key="3">
    <source>
        <dbReference type="Proteomes" id="UP000322981"/>
    </source>
</evidence>
<dbReference type="AlphaFoldDB" id="A0A5M8FG47"/>
<evidence type="ECO:0000256" key="1">
    <source>
        <dbReference type="SAM" id="MobiDB-lite"/>
    </source>
</evidence>
<dbReference type="Gene3D" id="3.40.50.300">
    <property type="entry name" value="P-loop containing nucleotide triphosphate hydrolases"/>
    <property type="match status" value="1"/>
</dbReference>
<dbReference type="Proteomes" id="UP000322981">
    <property type="component" value="Unassembled WGS sequence"/>
</dbReference>
<protein>
    <submittedName>
        <fullName evidence="2">GTP-binding protein</fullName>
    </submittedName>
</protein>
<name>A0A5M8FG47_9GAMM</name>